<feature type="domain" description="Hedgehog/Intein (Hint)" evidence="1">
    <location>
        <begin position="45"/>
        <end position="177"/>
    </location>
</feature>
<protein>
    <submittedName>
        <fullName evidence="2">Hint domain-containing protein</fullName>
    </submittedName>
</protein>
<dbReference type="Pfam" id="PF13403">
    <property type="entry name" value="Hint_2"/>
    <property type="match status" value="1"/>
</dbReference>
<proteinExistence type="predicted"/>
<dbReference type="EMBL" id="JBHUIX010000011">
    <property type="protein sequence ID" value="MFD2174461.1"/>
    <property type="molecule type" value="Genomic_DNA"/>
</dbReference>
<comment type="caution">
    <text evidence="2">The sequence shown here is derived from an EMBL/GenBank/DDBJ whole genome shotgun (WGS) entry which is preliminary data.</text>
</comment>
<accession>A0ABW5AAE1</accession>
<evidence type="ECO:0000313" key="2">
    <source>
        <dbReference type="EMBL" id="MFD2174461.1"/>
    </source>
</evidence>
<dbReference type="InterPro" id="IPR028992">
    <property type="entry name" value="Hedgehog/Intein_dom"/>
</dbReference>
<keyword evidence="3" id="KW-1185">Reference proteome</keyword>
<gene>
    <name evidence="2" type="ORF">ACFSM0_10195</name>
</gene>
<evidence type="ECO:0000313" key="3">
    <source>
        <dbReference type="Proteomes" id="UP001597413"/>
    </source>
</evidence>
<dbReference type="Proteomes" id="UP001597413">
    <property type="component" value="Unassembled WGS sequence"/>
</dbReference>
<dbReference type="RefSeq" id="WP_377389967.1">
    <property type="nucleotide sequence ID" value="NZ_JBHUIX010000011.1"/>
</dbReference>
<reference evidence="3" key="1">
    <citation type="journal article" date="2019" name="Int. J. Syst. Evol. Microbiol.">
        <title>The Global Catalogue of Microorganisms (GCM) 10K type strain sequencing project: providing services to taxonomists for standard genome sequencing and annotation.</title>
        <authorList>
            <consortium name="The Broad Institute Genomics Platform"/>
            <consortium name="The Broad Institute Genome Sequencing Center for Infectious Disease"/>
            <person name="Wu L."/>
            <person name="Ma J."/>
        </authorList>
    </citation>
    <scope>NUCLEOTIDE SEQUENCE [LARGE SCALE GENOMIC DNA]</scope>
    <source>
        <strain evidence="3">CCUG 55131</strain>
    </source>
</reference>
<sequence>MFGVHTAKLAERARGVVQAGSAFETFFAVPQAGTISDRGLAEGIVAGTHIATAMGWRPAEAIAVNDLVMTFDHGLRPVRRVRRSPLFAGPSACPRPLKPLAVPTDALGNGAPMLLLPEQSVLVESDLAEIRYGDPFALIPAAALEGWRGIDRITPHQRIEVVVLECDEDEVLYANGTGLIHCGSVHGHPIGAFLEAAAGYSVLSLKAAREIVADLRAAERL</sequence>
<dbReference type="SUPFAM" id="SSF51294">
    <property type="entry name" value="Hedgehog/intein (Hint) domain"/>
    <property type="match status" value="1"/>
</dbReference>
<evidence type="ECO:0000259" key="1">
    <source>
        <dbReference type="Pfam" id="PF13403"/>
    </source>
</evidence>
<name>A0ABW5AAE1_9RHOB</name>
<dbReference type="InterPro" id="IPR036844">
    <property type="entry name" value="Hint_dom_sf"/>
</dbReference>
<organism evidence="2 3">
    <name type="scientific">Rhodobacter lacus</name>
    <dbReference type="NCBI Taxonomy" id="1641972"/>
    <lineage>
        <taxon>Bacteria</taxon>
        <taxon>Pseudomonadati</taxon>
        <taxon>Pseudomonadota</taxon>
        <taxon>Alphaproteobacteria</taxon>
        <taxon>Rhodobacterales</taxon>
        <taxon>Rhodobacter group</taxon>
        <taxon>Rhodobacter</taxon>
    </lineage>
</organism>